<gene>
    <name evidence="12" type="ORF">ENV30_08000</name>
</gene>
<reference evidence="12" key="1">
    <citation type="journal article" date="2020" name="mSystems">
        <title>Genome- and Community-Level Interaction Insights into Carbon Utilization and Element Cycling Functions of Hydrothermarchaeota in Hydrothermal Sediment.</title>
        <authorList>
            <person name="Zhou Z."/>
            <person name="Liu Y."/>
            <person name="Xu W."/>
            <person name="Pan J."/>
            <person name="Luo Z.H."/>
            <person name="Li M."/>
        </authorList>
    </citation>
    <scope>NUCLEOTIDE SEQUENCE [LARGE SCALE GENOMIC DNA]</scope>
    <source>
        <strain evidence="12">SpSt-747</strain>
    </source>
</reference>
<comment type="cofactor">
    <cofactor evidence="2">
        <name>thiamine diphosphate</name>
        <dbReference type="ChEBI" id="CHEBI:58937"/>
    </cofactor>
</comment>
<dbReference type="Pfam" id="PF02775">
    <property type="entry name" value="TPP_enzyme_C"/>
    <property type="match status" value="1"/>
</dbReference>
<feature type="domain" description="Pyruvate ferredoxin oxidoreductase beta subunit C-terminal" evidence="11">
    <location>
        <begin position="200"/>
        <end position="261"/>
    </location>
</feature>
<organism evidence="12">
    <name type="scientific">Candidatus Caldatribacterium californiense</name>
    <dbReference type="NCBI Taxonomy" id="1454726"/>
    <lineage>
        <taxon>Bacteria</taxon>
        <taxon>Pseudomonadati</taxon>
        <taxon>Atribacterota</taxon>
        <taxon>Atribacteria</taxon>
        <taxon>Atribacterales</taxon>
        <taxon>Candidatus Caldatribacteriaceae</taxon>
        <taxon>Candidatus Caldatribacterium</taxon>
    </lineage>
</organism>
<dbReference type="CDD" id="cd03375">
    <property type="entry name" value="TPP_OGFOR"/>
    <property type="match status" value="1"/>
</dbReference>
<comment type="cofactor">
    <cofactor evidence="3">
        <name>[4Fe-4S] cluster</name>
        <dbReference type="ChEBI" id="CHEBI:49883"/>
    </cofactor>
</comment>
<sequence>MTVATLFDAHDVEIAWCPGCGNFGILQALKETLDELGYRPQDVVVVSGIGQAAKAPHYLRVNVFNGLHGRSIPVAFAIKAIRPELLVIAESGDGCMYGEGGNHLLHAIRRNPDITVLVHNNQVYGLTKGQASPTSGEGFRSKAQPWGNLSRPLNPLSLAISQGAGLVARAFAGDKEGLKGILKEALNFRGFALVDILQPCVTFNPVNTYAWYRERVYYLGEDHNPEDQIAAFQKSLEWGDRIPLGVFYRNPQPTYEMKVEGRAKKRRNLFEGEEFQRVLQEEFAQFL</sequence>
<dbReference type="PANTHER" id="PTHR48084">
    <property type="entry name" value="2-OXOGLUTARATE OXIDOREDUCTASE SUBUNIT KORB-RELATED"/>
    <property type="match status" value="1"/>
</dbReference>
<evidence type="ECO:0000256" key="7">
    <source>
        <dbReference type="ARBA" id="ARBA00023004"/>
    </source>
</evidence>
<dbReference type="GO" id="GO:0016625">
    <property type="term" value="F:oxidoreductase activity, acting on the aldehyde or oxo group of donors, iron-sulfur protein as acceptor"/>
    <property type="evidence" value="ECO:0007669"/>
    <property type="project" value="UniProtKB-ARBA"/>
</dbReference>
<dbReference type="GO" id="GO:0046872">
    <property type="term" value="F:metal ion binding"/>
    <property type="evidence" value="ECO:0007669"/>
    <property type="project" value="UniProtKB-KW"/>
</dbReference>
<keyword evidence="7" id="KW-0408">Iron</keyword>
<dbReference type="InterPro" id="IPR011766">
    <property type="entry name" value="TPP_enzyme_TPP-bd"/>
</dbReference>
<feature type="domain" description="Thiamine pyrophosphate enzyme TPP-binding" evidence="10">
    <location>
        <begin position="53"/>
        <end position="196"/>
    </location>
</feature>
<evidence type="ECO:0000256" key="2">
    <source>
        <dbReference type="ARBA" id="ARBA00001964"/>
    </source>
</evidence>
<evidence type="ECO:0000256" key="6">
    <source>
        <dbReference type="ARBA" id="ARBA00023002"/>
    </source>
</evidence>
<dbReference type="InterPro" id="IPR029061">
    <property type="entry name" value="THDP-binding"/>
</dbReference>
<dbReference type="EMBL" id="DTFV01000115">
    <property type="protein sequence ID" value="HGI31228.1"/>
    <property type="molecule type" value="Genomic_DNA"/>
</dbReference>
<dbReference type="InterPro" id="IPR032686">
    <property type="entry name" value="PFO_beta_C"/>
</dbReference>
<dbReference type="NCBIfam" id="TIGR02177">
    <property type="entry name" value="PorB_KorB"/>
    <property type="match status" value="1"/>
</dbReference>
<evidence type="ECO:0000256" key="1">
    <source>
        <dbReference type="ARBA" id="ARBA00001946"/>
    </source>
</evidence>
<proteinExistence type="predicted"/>
<keyword evidence="8" id="KW-0411">Iron-sulfur</keyword>
<evidence type="ECO:0000259" key="10">
    <source>
        <dbReference type="Pfam" id="PF02775"/>
    </source>
</evidence>
<keyword evidence="5" id="KW-0460">Magnesium</keyword>
<accession>A0A7V4DEA1</accession>
<keyword evidence="6" id="KW-0560">Oxidoreductase</keyword>
<evidence type="ECO:0000313" key="12">
    <source>
        <dbReference type="EMBL" id="HGI31228.1"/>
    </source>
</evidence>
<evidence type="ECO:0000256" key="5">
    <source>
        <dbReference type="ARBA" id="ARBA00022842"/>
    </source>
</evidence>
<keyword evidence="9" id="KW-0786">Thiamine pyrophosphate</keyword>
<evidence type="ECO:0000256" key="8">
    <source>
        <dbReference type="ARBA" id="ARBA00023014"/>
    </source>
</evidence>
<dbReference type="GO" id="GO:0051536">
    <property type="term" value="F:iron-sulfur cluster binding"/>
    <property type="evidence" value="ECO:0007669"/>
    <property type="project" value="UniProtKB-KW"/>
</dbReference>
<dbReference type="GO" id="GO:0030976">
    <property type="term" value="F:thiamine pyrophosphate binding"/>
    <property type="evidence" value="ECO:0007669"/>
    <property type="project" value="InterPro"/>
</dbReference>
<dbReference type="SUPFAM" id="SSF52518">
    <property type="entry name" value="Thiamin diphosphate-binding fold (THDP-binding)"/>
    <property type="match status" value="1"/>
</dbReference>
<dbReference type="PANTHER" id="PTHR48084:SF4">
    <property type="entry name" value="2-OXOGLUTARATE OXIDOREDUCTASE SUBUNIT KORB"/>
    <property type="match status" value="1"/>
</dbReference>
<dbReference type="GO" id="GO:0045333">
    <property type="term" value="P:cellular respiration"/>
    <property type="evidence" value="ECO:0007669"/>
    <property type="project" value="UniProtKB-ARBA"/>
</dbReference>
<evidence type="ECO:0000256" key="9">
    <source>
        <dbReference type="ARBA" id="ARBA00023052"/>
    </source>
</evidence>
<dbReference type="InterPro" id="IPR011896">
    <property type="entry name" value="OFOB"/>
</dbReference>
<dbReference type="AlphaFoldDB" id="A0A7V4DEA1"/>
<evidence type="ECO:0000259" key="11">
    <source>
        <dbReference type="Pfam" id="PF12367"/>
    </source>
</evidence>
<comment type="caution">
    <text evidence="12">The sequence shown here is derived from an EMBL/GenBank/DDBJ whole genome shotgun (WGS) entry which is preliminary data.</text>
</comment>
<dbReference type="InterPro" id="IPR051457">
    <property type="entry name" value="2-oxoacid:Fd_oxidoreductase"/>
</dbReference>
<evidence type="ECO:0000256" key="4">
    <source>
        <dbReference type="ARBA" id="ARBA00022723"/>
    </source>
</evidence>
<dbReference type="Gene3D" id="3.40.50.970">
    <property type="match status" value="1"/>
</dbReference>
<name>A0A7V4DEA1_9BACT</name>
<comment type="cofactor">
    <cofactor evidence="1">
        <name>Mg(2+)</name>
        <dbReference type="ChEBI" id="CHEBI:18420"/>
    </cofactor>
</comment>
<keyword evidence="4" id="KW-0479">Metal-binding</keyword>
<evidence type="ECO:0000256" key="3">
    <source>
        <dbReference type="ARBA" id="ARBA00001966"/>
    </source>
</evidence>
<protein>
    <submittedName>
        <fullName evidence="12">2-oxoacid ferredoxin oxidoreductase</fullName>
    </submittedName>
</protein>
<dbReference type="GO" id="GO:0044281">
    <property type="term" value="P:small molecule metabolic process"/>
    <property type="evidence" value="ECO:0007669"/>
    <property type="project" value="UniProtKB-ARBA"/>
</dbReference>
<dbReference type="Pfam" id="PF12367">
    <property type="entry name" value="PFO_beta_C"/>
    <property type="match status" value="1"/>
</dbReference>